<evidence type="ECO:0000313" key="6">
    <source>
        <dbReference type="Proteomes" id="UP000799118"/>
    </source>
</evidence>
<feature type="compositionally biased region" description="Polar residues" evidence="3">
    <location>
        <begin position="451"/>
        <end position="462"/>
    </location>
</feature>
<dbReference type="AlphaFoldDB" id="A0A6A4IKL8"/>
<dbReference type="GO" id="GO:0034605">
    <property type="term" value="P:cellular response to heat"/>
    <property type="evidence" value="ECO:0007669"/>
    <property type="project" value="TreeGrafter"/>
</dbReference>
<dbReference type="PANTHER" id="PTHR11638:SF89">
    <property type="entry name" value="AAA+ ATPASE DOMAIN-CONTAINING PROTEIN"/>
    <property type="match status" value="1"/>
</dbReference>
<feature type="compositionally biased region" description="Polar residues" evidence="3">
    <location>
        <begin position="389"/>
        <end position="401"/>
    </location>
</feature>
<feature type="compositionally biased region" description="Basic and acidic residues" evidence="3">
    <location>
        <begin position="1"/>
        <end position="18"/>
    </location>
</feature>
<organism evidence="5 6">
    <name type="scientific">Gymnopus androsaceus JB14</name>
    <dbReference type="NCBI Taxonomy" id="1447944"/>
    <lineage>
        <taxon>Eukaryota</taxon>
        <taxon>Fungi</taxon>
        <taxon>Dikarya</taxon>
        <taxon>Basidiomycota</taxon>
        <taxon>Agaricomycotina</taxon>
        <taxon>Agaricomycetes</taxon>
        <taxon>Agaricomycetidae</taxon>
        <taxon>Agaricales</taxon>
        <taxon>Marasmiineae</taxon>
        <taxon>Omphalotaceae</taxon>
        <taxon>Gymnopus</taxon>
    </lineage>
</organism>
<dbReference type="EMBL" id="ML769384">
    <property type="protein sequence ID" value="KAE9410989.1"/>
    <property type="molecule type" value="Genomic_DNA"/>
</dbReference>
<feature type="region of interest" description="Disordered" evidence="3">
    <location>
        <begin position="1"/>
        <end position="129"/>
    </location>
</feature>
<sequence length="868" mass="95019">MDPSRDTEVSEEVREAIRNRSASPLDYFQTPETARQPPAFSVDDVQANSTFASDEDDETAQLAYLAGNPEEDDTINSLYDVYSDIDSESERGDGDNDDNDDDDVFISRPLPTRLSPPPDSSTSTSAVYSPATALPRTANEIFTPPRTAFAPSFSTTTRVFTPPEQVSTYPSLPSRPASVPTDNEDSNDPSMPLPFPGFASSGRRESKLRPLRLSTIATNFAPIPLIASSSSSAFSFAQPGSRPHADSTSFPASISNTLDRANSFPNEHRLSIASTNVPSSASAFSSEFAQSNNNALLSSTLSPPSIFPGQNQPGSSIPVSSPLSAPPAVSSGQHPMPSPGSGPMISPHRKSSIYYIRDELQPSPNDLSQEPKSAPLARAFTWEGKESVKSGSMRSFGTSAASHRVSRTDIPIQNHPRSQPPTATSSRFHSPPSMSRQSSLASHPIPRPSRVENNPLQRNVSPHSIHDRVSSPASIPSRPATPKPTLLFAIASDNPEEVQRVLEHGDNDKPVNANDTIGPLAQSALEFTLENEGLKNKLGIVKKLLGYGADPSKVKHEDEDDEEDLDFATKYYLDRADTEVARRIDALMKRSVFRPLIRLRYGIIGQDRALEQLYRVLSIQSEKISKSPIVVFLCGPSGHGKSMLAHQFGSLLDVPTHTVNMTTLRSDDDIWRSYSISSSEDAPPCTLVEFLANNEGKRCVVVLDEIEKTERKALWSLLVPWELGRCTFEASSRTIDVRNVIWVGTSNIGNDLVLEYHQSRQHPEDIFTRDEYVKLMSTLRPHVSEQLGASVLSRVSAILPFVPFTTEEKRAIASEFLQESAAEELVQGLSREQRETVVEESLKGYADSEGARSLYRAVSNLLIDSMDL</sequence>
<feature type="compositionally biased region" description="Polar residues" evidence="3">
    <location>
        <begin position="153"/>
        <end position="171"/>
    </location>
</feature>
<evidence type="ECO:0000259" key="4">
    <source>
        <dbReference type="Pfam" id="PF07728"/>
    </source>
</evidence>
<evidence type="ECO:0000256" key="3">
    <source>
        <dbReference type="SAM" id="MobiDB-lite"/>
    </source>
</evidence>
<dbReference type="GO" id="GO:0016887">
    <property type="term" value="F:ATP hydrolysis activity"/>
    <property type="evidence" value="ECO:0007669"/>
    <property type="project" value="InterPro"/>
</dbReference>
<dbReference type="Gene3D" id="3.40.50.300">
    <property type="entry name" value="P-loop containing nucleotide triphosphate hydrolases"/>
    <property type="match status" value="1"/>
</dbReference>
<protein>
    <submittedName>
        <fullName evidence="5">P-loop containing nucleoside triphosphate hydrolase protein</fullName>
    </submittedName>
</protein>
<evidence type="ECO:0000256" key="1">
    <source>
        <dbReference type="ARBA" id="ARBA00022741"/>
    </source>
</evidence>
<feature type="region of interest" description="Disordered" evidence="3">
    <location>
        <begin position="234"/>
        <end position="253"/>
    </location>
</feature>
<feature type="region of interest" description="Disordered" evidence="3">
    <location>
        <begin position="386"/>
        <end position="481"/>
    </location>
</feature>
<dbReference type="SUPFAM" id="SSF52540">
    <property type="entry name" value="P-loop containing nucleoside triphosphate hydrolases"/>
    <property type="match status" value="1"/>
</dbReference>
<keyword evidence="2" id="KW-0067">ATP-binding</keyword>
<dbReference type="InterPro" id="IPR027417">
    <property type="entry name" value="P-loop_NTPase"/>
</dbReference>
<accession>A0A6A4IKL8</accession>
<feature type="compositionally biased region" description="Acidic residues" evidence="3">
    <location>
        <begin position="95"/>
        <end position="104"/>
    </location>
</feature>
<dbReference type="Pfam" id="PF07728">
    <property type="entry name" value="AAA_5"/>
    <property type="match status" value="1"/>
</dbReference>
<dbReference type="PANTHER" id="PTHR11638">
    <property type="entry name" value="ATP-DEPENDENT CLP PROTEASE"/>
    <property type="match status" value="1"/>
</dbReference>
<dbReference type="OrthoDB" id="47330at2759"/>
<keyword evidence="5" id="KW-0378">Hydrolase</keyword>
<feature type="region of interest" description="Disordered" evidence="3">
    <location>
        <begin position="303"/>
        <end position="348"/>
    </location>
</feature>
<keyword evidence="6" id="KW-1185">Reference proteome</keyword>
<dbReference type="GO" id="GO:0005524">
    <property type="term" value="F:ATP binding"/>
    <property type="evidence" value="ECO:0007669"/>
    <property type="project" value="UniProtKB-KW"/>
</dbReference>
<name>A0A6A4IKL8_9AGAR</name>
<proteinExistence type="predicted"/>
<dbReference type="Proteomes" id="UP000799118">
    <property type="component" value="Unassembled WGS sequence"/>
</dbReference>
<keyword evidence="1" id="KW-0547">Nucleotide-binding</keyword>
<feature type="domain" description="ATPase dynein-related AAA" evidence="4">
    <location>
        <begin position="631"/>
        <end position="749"/>
    </location>
</feature>
<dbReference type="InterPro" id="IPR011704">
    <property type="entry name" value="ATPase_dyneun-rel_AAA"/>
</dbReference>
<feature type="compositionally biased region" description="Polar residues" evidence="3">
    <location>
        <begin position="415"/>
        <end position="441"/>
    </location>
</feature>
<evidence type="ECO:0000313" key="5">
    <source>
        <dbReference type="EMBL" id="KAE9410989.1"/>
    </source>
</evidence>
<reference evidence="5" key="1">
    <citation type="journal article" date="2019" name="Environ. Microbiol.">
        <title>Fungal ecological strategies reflected in gene transcription - a case study of two litter decomposers.</title>
        <authorList>
            <person name="Barbi F."/>
            <person name="Kohler A."/>
            <person name="Barry K."/>
            <person name="Baskaran P."/>
            <person name="Daum C."/>
            <person name="Fauchery L."/>
            <person name="Ihrmark K."/>
            <person name="Kuo A."/>
            <person name="LaButti K."/>
            <person name="Lipzen A."/>
            <person name="Morin E."/>
            <person name="Grigoriev I.V."/>
            <person name="Henrissat B."/>
            <person name="Lindahl B."/>
            <person name="Martin F."/>
        </authorList>
    </citation>
    <scope>NUCLEOTIDE SEQUENCE</scope>
    <source>
        <strain evidence="5">JB14</strain>
    </source>
</reference>
<gene>
    <name evidence="5" type="ORF">BT96DRAFT_244867</name>
</gene>
<evidence type="ECO:0000256" key="2">
    <source>
        <dbReference type="ARBA" id="ARBA00022840"/>
    </source>
</evidence>
<feature type="region of interest" description="Disordered" evidence="3">
    <location>
        <begin position="153"/>
        <end position="191"/>
    </location>
</feature>
<dbReference type="InterPro" id="IPR050130">
    <property type="entry name" value="ClpA_ClpB"/>
</dbReference>
<dbReference type="GO" id="GO:0005737">
    <property type="term" value="C:cytoplasm"/>
    <property type="evidence" value="ECO:0007669"/>
    <property type="project" value="TreeGrafter"/>
</dbReference>
<feature type="compositionally biased region" description="Low complexity" evidence="3">
    <location>
        <begin position="313"/>
        <end position="346"/>
    </location>
</feature>